<accession>A0A0A1DHX6</accession>
<dbReference type="eggNOG" id="ENOG502ZKWB">
    <property type="taxonomic scope" value="Bacteria"/>
</dbReference>
<dbReference type="OrthoDB" id="7594344at2"/>
<evidence type="ECO:0000313" key="2">
    <source>
        <dbReference type="Proteomes" id="UP000030300"/>
    </source>
</evidence>
<dbReference type="InterPro" id="IPR024079">
    <property type="entry name" value="MetalloPept_cat_dom_sf"/>
</dbReference>
<organism evidence="1 2">
    <name type="scientific">Nocardioides simplex</name>
    <name type="common">Arthrobacter simplex</name>
    <dbReference type="NCBI Taxonomy" id="2045"/>
    <lineage>
        <taxon>Bacteria</taxon>
        <taxon>Bacillati</taxon>
        <taxon>Actinomycetota</taxon>
        <taxon>Actinomycetes</taxon>
        <taxon>Propionibacteriales</taxon>
        <taxon>Nocardioidaceae</taxon>
        <taxon>Pimelobacter</taxon>
    </lineage>
</organism>
<reference evidence="1 2" key="1">
    <citation type="journal article" date="2015" name="Genome Announc.">
        <title>Complete Genome Sequence of Steroid-Transforming Nocardioides simplex VKM Ac-2033D.</title>
        <authorList>
            <person name="Shtratnikova V.Y."/>
            <person name="Schelkunov M.I."/>
            <person name="Pekov Y.A."/>
            <person name="Fokina V.V."/>
            <person name="Logacheva M.D."/>
            <person name="Sokolov S.L."/>
            <person name="Bragin E.Y."/>
            <person name="Ashapkin V.V."/>
            <person name="Donova M.V."/>
        </authorList>
    </citation>
    <scope>NUCLEOTIDE SEQUENCE [LARGE SCALE GENOMIC DNA]</scope>
    <source>
        <strain evidence="1 2">VKM Ac-2033D</strain>
    </source>
</reference>
<dbReference type="GeneID" id="96608257"/>
<evidence type="ECO:0000313" key="1">
    <source>
        <dbReference type="EMBL" id="AIY16237.1"/>
    </source>
</evidence>
<dbReference type="AlphaFoldDB" id="A0A0A1DHX6"/>
<name>A0A0A1DHX6_NOCSI</name>
<dbReference type="STRING" id="2045.KR76_04715"/>
<dbReference type="SUPFAM" id="SSF55486">
    <property type="entry name" value="Metalloproteases ('zincins'), catalytic domain"/>
    <property type="match status" value="1"/>
</dbReference>
<dbReference type="EMBL" id="CP009896">
    <property type="protein sequence ID" value="AIY16237.1"/>
    <property type="molecule type" value="Genomic_DNA"/>
</dbReference>
<gene>
    <name evidence="1" type="ORF">KR76_04715</name>
</gene>
<sequence>MPTEPAPRLAHRIVVTVVGALVVALSGMTAPAANADPWPTDWGEDYGVFNPDRGAHTYCFHDAEPPVAALRNRMIAAMDYLAASTDATTFEMVPCDTSSSGGQTDVVWRGATVIVNGTEAIGLTECRRRFDNGLCDRYRVTVNGSLIRSHYGADDNRNRQYRKTACHELGHTLGLNHFNAPHESCQRVGWTGTITDAWTRTWTAHHRGHIDDWF</sequence>
<dbReference type="KEGG" id="psim:KR76_04715"/>
<dbReference type="RefSeq" id="WP_038676991.1">
    <property type="nucleotide sequence ID" value="NZ_BJMC01000004.1"/>
</dbReference>
<protein>
    <submittedName>
        <fullName evidence="1">Uncharacterized protein</fullName>
    </submittedName>
</protein>
<proteinExistence type="predicted"/>
<dbReference type="GO" id="GO:0008237">
    <property type="term" value="F:metallopeptidase activity"/>
    <property type="evidence" value="ECO:0007669"/>
    <property type="project" value="InterPro"/>
</dbReference>
<dbReference type="Proteomes" id="UP000030300">
    <property type="component" value="Chromosome"/>
</dbReference>
<keyword evidence="2" id="KW-1185">Reference proteome</keyword>
<dbReference type="HOGENOM" id="CLU_1287763_0_0_11"/>
<dbReference type="Gene3D" id="3.40.390.10">
    <property type="entry name" value="Collagenase (Catalytic Domain)"/>
    <property type="match status" value="1"/>
</dbReference>